<gene>
    <name evidence="2" type="ORF">PXEA_LOCUS20225</name>
</gene>
<dbReference type="Proteomes" id="UP000784294">
    <property type="component" value="Unassembled WGS sequence"/>
</dbReference>
<name>A0A448X2V9_9PLAT</name>
<feature type="region of interest" description="Disordered" evidence="1">
    <location>
        <begin position="95"/>
        <end position="223"/>
    </location>
</feature>
<dbReference type="AlphaFoldDB" id="A0A448X2V9"/>
<feature type="non-terminal residue" evidence="2">
    <location>
        <position position="1"/>
    </location>
</feature>
<feature type="compositionally biased region" description="Acidic residues" evidence="1">
    <location>
        <begin position="142"/>
        <end position="183"/>
    </location>
</feature>
<organism evidence="2 3">
    <name type="scientific">Protopolystoma xenopodis</name>
    <dbReference type="NCBI Taxonomy" id="117903"/>
    <lineage>
        <taxon>Eukaryota</taxon>
        <taxon>Metazoa</taxon>
        <taxon>Spiralia</taxon>
        <taxon>Lophotrochozoa</taxon>
        <taxon>Platyhelminthes</taxon>
        <taxon>Monogenea</taxon>
        <taxon>Polyopisthocotylea</taxon>
        <taxon>Polystomatidea</taxon>
        <taxon>Polystomatidae</taxon>
        <taxon>Protopolystoma</taxon>
    </lineage>
</organism>
<feature type="compositionally biased region" description="Basic and acidic residues" evidence="1">
    <location>
        <begin position="101"/>
        <end position="116"/>
    </location>
</feature>
<evidence type="ECO:0000256" key="1">
    <source>
        <dbReference type="SAM" id="MobiDB-lite"/>
    </source>
</evidence>
<dbReference type="EMBL" id="CAAALY010082698">
    <property type="protein sequence ID" value="VEL26785.1"/>
    <property type="molecule type" value="Genomic_DNA"/>
</dbReference>
<feature type="compositionally biased region" description="Basic and acidic residues" evidence="1">
    <location>
        <begin position="184"/>
        <end position="196"/>
    </location>
</feature>
<keyword evidence="3" id="KW-1185">Reference proteome</keyword>
<sequence length="299" mass="31770">MGQCTFCVGAGSPRGAAVTPRRHSANVELSWKKSVEIRPALLFPYQMPGLKPEAKQTGLSGVQILLSADRCESLGPACSTAAAGVRPSLLVERSRRAGACRADETEACGDRERVGESCETGAKQAEEGEEEEMAAAAAVAKDEEEAAEEEDEDEDEEENDEEDEDGNEGDSGGDEEEAEEEAGDERRDPSVADHADSSAARPASRGSDRTDVESGRTGHNLECQVGQTEAALTGRQRVCALQRSAQRDRHKPIGPPGKEPAVAEVAPSVRLSAQQLACLDNRLLDGGSAFLHRLFCPLA</sequence>
<evidence type="ECO:0000313" key="3">
    <source>
        <dbReference type="Proteomes" id="UP000784294"/>
    </source>
</evidence>
<proteinExistence type="predicted"/>
<evidence type="ECO:0000313" key="2">
    <source>
        <dbReference type="EMBL" id="VEL26785.1"/>
    </source>
</evidence>
<comment type="caution">
    <text evidence="2">The sequence shown here is derived from an EMBL/GenBank/DDBJ whole genome shotgun (WGS) entry which is preliminary data.</text>
</comment>
<reference evidence="2" key="1">
    <citation type="submission" date="2018-11" db="EMBL/GenBank/DDBJ databases">
        <authorList>
            <consortium name="Pathogen Informatics"/>
        </authorList>
    </citation>
    <scope>NUCLEOTIDE SEQUENCE</scope>
</reference>
<accession>A0A448X2V9</accession>
<protein>
    <submittedName>
        <fullName evidence="2">Uncharacterized protein</fullName>
    </submittedName>
</protein>
<feature type="compositionally biased region" description="Basic and acidic residues" evidence="1">
    <location>
        <begin position="206"/>
        <end position="216"/>
    </location>
</feature>